<organism evidence="1 2">
    <name type="scientific">Mycena metata</name>
    <dbReference type="NCBI Taxonomy" id="1033252"/>
    <lineage>
        <taxon>Eukaryota</taxon>
        <taxon>Fungi</taxon>
        <taxon>Dikarya</taxon>
        <taxon>Basidiomycota</taxon>
        <taxon>Agaricomycotina</taxon>
        <taxon>Agaricomycetes</taxon>
        <taxon>Agaricomycetidae</taxon>
        <taxon>Agaricales</taxon>
        <taxon>Marasmiineae</taxon>
        <taxon>Mycenaceae</taxon>
        <taxon>Mycena</taxon>
    </lineage>
</organism>
<name>A0AAD7HG68_9AGAR</name>
<feature type="non-terminal residue" evidence="1">
    <location>
        <position position="239"/>
    </location>
</feature>
<gene>
    <name evidence="1" type="ORF">B0H16DRAFT_1432689</name>
</gene>
<dbReference type="AlphaFoldDB" id="A0AAD7HG68"/>
<reference evidence="1" key="1">
    <citation type="submission" date="2023-03" db="EMBL/GenBank/DDBJ databases">
        <title>Massive genome expansion in bonnet fungi (Mycena s.s.) driven by repeated elements and novel gene families across ecological guilds.</title>
        <authorList>
            <consortium name="Lawrence Berkeley National Laboratory"/>
            <person name="Harder C.B."/>
            <person name="Miyauchi S."/>
            <person name="Viragh M."/>
            <person name="Kuo A."/>
            <person name="Thoen E."/>
            <person name="Andreopoulos B."/>
            <person name="Lu D."/>
            <person name="Skrede I."/>
            <person name="Drula E."/>
            <person name="Henrissat B."/>
            <person name="Morin E."/>
            <person name="Kohler A."/>
            <person name="Barry K."/>
            <person name="LaButti K."/>
            <person name="Morin E."/>
            <person name="Salamov A."/>
            <person name="Lipzen A."/>
            <person name="Mereny Z."/>
            <person name="Hegedus B."/>
            <person name="Baldrian P."/>
            <person name="Stursova M."/>
            <person name="Weitz H."/>
            <person name="Taylor A."/>
            <person name="Grigoriev I.V."/>
            <person name="Nagy L.G."/>
            <person name="Martin F."/>
            <person name="Kauserud H."/>
        </authorList>
    </citation>
    <scope>NUCLEOTIDE SEQUENCE</scope>
    <source>
        <strain evidence="1">CBHHK182m</strain>
    </source>
</reference>
<evidence type="ECO:0008006" key="3">
    <source>
        <dbReference type="Google" id="ProtNLM"/>
    </source>
</evidence>
<dbReference type="EMBL" id="JARKIB010000250">
    <property type="protein sequence ID" value="KAJ7719577.1"/>
    <property type="molecule type" value="Genomic_DNA"/>
</dbReference>
<proteinExistence type="predicted"/>
<evidence type="ECO:0000313" key="1">
    <source>
        <dbReference type="EMBL" id="KAJ7719577.1"/>
    </source>
</evidence>
<comment type="caution">
    <text evidence="1">The sequence shown here is derived from an EMBL/GenBank/DDBJ whole genome shotgun (WGS) entry which is preliminary data.</text>
</comment>
<keyword evidence="2" id="KW-1185">Reference proteome</keyword>
<protein>
    <recommendedName>
        <fullName evidence="3">Reverse transcriptase domain-containing protein</fullName>
    </recommendedName>
</protein>
<accession>A0AAD7HG68</accession>
<dbReference type="Proteomes" id="UP001215598">
    <property type="component" value="Unassembled WGS sequence"/>
</dbReference>
<evidence type="ECO:0000313" key="2">
    <source>
        <dbReference type="Proteomes" id="UP001215598"/>
    </source>
</evidence>
<sequence>MDAPSAGVFWNEIKKLADPKPAPVSVSADSLKDVFETRLKPAEVLPTQFDSIQHDINKILCTLLPEETEDSTPEGFFSRKWDAKDMGRLKDHLRKHSLDSSSGEDQTTYAELLEIPNEDLAHLCNQCTALGDAPTIWLIYRLIALESCFLKALTILIHWRIFDWAEARGLIPPGQNGFRPGYRTNNNPFILRCLKEWARAHGYTLYVACVDFTNAFPSTDQPTLWLKLFRMGMGGKIFD</sequence>